<proteinExistence type="inferred from homology"/>
<protein>
    <recommendedName>
        <fullName evidence="11">tRNA-dihydrouridine synthase</fullName>
        <ecNumber evidence="11">1.3.1.-</ecNumber>
    </recommendedName>
</protein>
<dbReference type="InterPro" id="IPR035587">
    <property type="entry name" value="DUS-like_FMN-bd"/>
</dbReference>
<dbReference type="GO" id="GO:0000049">
    <property type="term" value="F:tRNA binding"/>
    <property type="evidence" value="ECO:0007669"/>
    <property type="project" value="UniProtKB-KW"/>
</dbReference>
<evidence type="ECO:0000256" key="6">
    <source>
        <dbReference type="ARBA" id="ARBA00022857"/>
    </source>
</evidence>
<evidence type="ECO:0000256" key="4">
    <source>
        <dbReference type="ARBA" id="ARBA00022643"/>
    </source>
</evidence>
<reference evidence="16 18" key="2">
    <citation type="submission" date="2019-03" db="EMBL/GenBank/DDBJ databases">
        <title>Genomic Encyclopedia of Type Strains, Phase IV (KMG-IV): sequencing the most valuable type-strain genomes for metagenomic binning, comparative biology and taxonomic classification.</title>
        <authorList>
            <person name="Goeker M."/>
        </authorList>
    </citation>
    <scope>NUCLEOTIDE SEQUENCE [LARGE SCALE GENOMIC DNA]</scope>
    <source>
        <strain evidence="16 18">DSM 101483</strain>
    </source>
</reference>
<dbReference type="InterPro" id="IPR001269">
    <property type="entry name" value="DUS_fam"/>
</dbReference>
<keyword evidence="8 11" id="KW-0560">Oxidoreductase</keyword>
<evidence type="ECO:0000313" key="15">
    <source>
        <dbReference type="EMBL" id="AMK12284.1"/>
    </source>
</evidence>
<feature type="binding site" evidence="13">
    <location>
        <begin position="229"/>
        <end position="230"/>
    </location>
    <ligand>
        <name>FMN</name>
        <dbReference type="ChEBI" id="CHEBI:58210"/>
    </ligand>
</feature>
<dbReference type="Pfam" id="PF01207">
    <property type="entry name" value="Dus"/>
    <property type="match status" value="1"/>
</dbReference>
<dbReference type="Gene3D" id="3.20.20.70">
    <property type="entry name" value="Aldolase class I"/>
    <property type="match status" value="1"/>
</dbReference>
<evidence type="ECO:0000313" key="16">
    <source>
        <dbReference type="EMBL" id="TDT86508.1"/>
    </source>
</evidence>
<evidence type="ECO:0000256" key="11">
    <source>
        <dbReference type="PIRNR" id="PIRNR006621"/>
    </source>
</evidence>
<evidence type="ECO:0000256" key="13">
    <source>
        <dbReference type="PIRSR" id="PIRSR006621-2"/>
    </source>
</evidence>
<evidence type="ECO:0000256" key="10">
    <source>
        <dbReference type="ARBA" id="ARBA00048802"/>
    </source>
</evidence>
<keyword evidence="6" id="KW-0521">NADP</keyword>
<dbReference type="PANTHER" id="PTHR45846:SF1">
    <property type="entry name" value="TRNA-DIHYDROURIDINE(47) SYNTHASE [NAD(P)(+)]-LIKE"/>
    <property type="match status" value="1"/>
</dbReference>
<organism evidence="16 18">
    <name type="scientific">Pseudodesulfovibrio indicus</name>
    <dbReference type="NCBI Taxonomy" id="1716143"/>
    <lineage>
        <taxon>Bacteria</taxon>
        <taxon>Pseudomonadati</taxon>
        <taxon>Thermodesulfobacteriota</taxon>
        <taxon>Desulfovibrionia</taxon>
        <taxon>Desulfovibrionales</taxon>
        <taxon>Desulfovibrionaceae</taxon>
    </lineage>
</organism>
<keyword evidence="3 11" id="KW-0285">Flavoprotein</keyword>
<dbReference type="EC" id="1.3.1.-" evidence="11"/>
<feature type="domain" description="DUS-like FMN-binding" evidence="14">
    <location>
        <begin position="14"/>
        <end position="312"/>
    </location>
</feature>
<dbReference type="EMBL" id="CP014206">
    <property type="protein sequence ID" value="AMK12284.1"/>
    <property type="molecule type" value="Genomic_DNA"/>
</dbReference>
<dbReference type="PANTHER" id="PTHR45846">
    <property type="entry name" value="TRNA-DIHYDROURIDINE(47) SYNTHASE [NAD(P)(+)]-LIKE"/>
    <property type="match status" value="1"/>
</dbReference>
<comment type="similarity">
    <text evidence="11">Belongs to the dus family.</text>
</comment>
<dbReference type="GO" id="GO:0050660">
    <property type="term" value="F:flavin adenine dinucleotide binding"/>
    <property type="evidence" value="ECO:0007669"/>
    <property type="project" value="InterPro"/>
</dbReference>
<reference evidence="15 17" key="1">
    <citation type="journal article" date="2016" name="Front. Microbiol.">
        <title>Genome Sequence of the Piezophilic, Mesophilic Sulfate-Reducing Bacterium Desulfovibrio indicus J2T.</title>
        <authorList>
            <person name="Cao J."/>
            <person name="Maignien L."/>
            <person name="Shao Z."/>
            <person name="Alain K."/>
            <person name="Jebbar M."/>
        </authorList>
    </citation>
    <scope>NUCLEOTIDE SEQUENCE [LARGE SCALE GENOMIC DNA]</scope>
    <source>
        <strain evidence="15 17">J2</strain>
    </source>
</reference>
<dbReference type="GO" id="GO:0017150">
    <property type="term" value="F:tRNA dihydrouridine synthase activity"/>
    <property type="evidence" value="ECO:0007669"/>
    <property type="project" value="InterPro"/>
</dbReference>
<dbReference type="InterPro" id="IPR024036">
    <property type="entry name" value="tRNA-dHydroUridine_Synthase_C"/>
</dbReference>
<evidence type="ECO:0000256" key="3">
    <source>
        <dbReference type="ARBA" id="ARBA00022630"/>
    </source>
</evidence>
<comment type="cofactor">
    <cofactor evidence="11 13">
        <name>FMN</name>
        <dbReference type="ChEBI" id="CHEBI:58210"/>
    </cofactor>
</comment>
<sequence length="340" mass="37795">MTQQFAITPDAPWLAPLAGYSDLPFRMLSRSYGCGPACSEMVSVKGMAFKNSGTRRLIATCPEDDPMILQLFGSEAQYFHPVMEKLVSMGYRNFDLNAGCPVRKVLKSGSGVQLMEDLDKLVELAAIMVEKARQHPLGGRVGVKFRLGFNKGEEVFLDLARRLEDTGVDWVTLHPRYGKQMFAGQADWAKLAELKRTVSIPVIGSGDLFSAEAGVRCLDETGIDAVMFARGALFDPSIFARFIALRKGTPLPVRDGALLSEIVREHIRLTRLFEGDTRSFRKIRSIIPRYAKGLKGIRALRASLLECRDWEDLERAAAVIRDLEPADPEAPYPLVDDLCQ</sequence>
<evidence type="ECO:0000256" key="8">
    <source>
        <dbReference type="ARBA" id="ARBA00023002"/>
    </source>
</evidence>
<dbReference type="KEGG" id="dej:AWY79_14795"/>
<accession>A0A126QQR2</accession>
<dbReference type="Proteomes" id="UP000055611">
    <property type="component" value="Chromosome"/>
</dbReference>
<dbReference type="RefSeq" id="WP_066805607.1">
    <property type="nucleotide sequence ID" value="NZ_CP014206.1"/>
</dbReference>
<feature type="active site" description="Proton donor" evidence="12">
    <location>
        <position position="100"/>
    </location>
</feature>
<feature type="binding site" evidence="13">
    <location>
        <position position="174"/>
    </location>
    <ligand>
        <name>FMN</name>
        <dbReference type="ChEBI" id="CHEBI:58210"/>
    </ligand>
</feature>
<evidence type="ECO:0000313" key="17">
    <source>
        <dbReference type="Proteomes" id="UP000055611"/>
    </source>
</evidence>
<comment type="catalytic activity">
    <reaction evidence="10">
        <text>a 5,6-dihydrouridine in tRNA + NAD(+) = a uridine in tRNA + NADH + H(+)</text>
        <dbReference type="Rhea" id="RHEA:54452"/>
        <dbReference type="Rhea" id="RHEA-COMP:13339"/>
        <dbReference type="Rhea" id="RHEA-COMP:13887"/>
        <dbReference type="ChEBI" id="CHEBI:15378"/>
        <dbReference type="ChEBI" id="CHEBI:57540"/>
        <dbReference type="ChEBI" id="CHEBI:57945"/>
        <dbReference type="ChEBI" id="CHEBI:65315"/>
        <dbReference type="ChEBI" id="CHEBI:74443"/>
    </reaction>
</comment>
<keyword evidence="4 11" id="KW-0288">FMN</keyword>
<dbReference type="EMBL" id="SOBK01000012">
    <property type="protein sequence ID" value="TDT86508.1"/>
    <property type="molecule type" value="Genomic_DNA"/>
</dbReference>
<dbReference type="InterPro" id="IPR013785">
    <property type="entry name" value="Aldolase_TIM"/>
</dbReference>
<dbReference type="Proteomes" id="UP000295506">
    <property type="component" value="Unassembled WGS sequence"/>
</dbReference>
<dbReference type="Gene3D" id="1.10.1200.80">
    <property type="entry name" value="Putative flavin oxidoreducatase, domain 2"/>
    <property type="match status" value="1"/>
</dbReference>
<keyword evidence="13" id="KW-0547">Nucleotide-binding</keyword>
<name>A0A126QQR2_9BACT</name>
<evidence type="ECO:0000256" key="9">
    <source>
        <dbReference type="ARBA" id="ARBA00048205"/>
    </source>
</evidence>
<feature type="binding site" evidence="13">
    <location>
        <position position="70"/>
    </location>
    <ligand>
        <name>FMN</name>
        <dbReference type="ChEBI" id="CHEBI:58210"/>
    </ligand>
</feature>
<evidence type="ECO:0000259" key="14">
    <source>
        <dbReference type="Pfam" id="PF01207"/>
    </source>
</evidence>
<evidence type="ECO:0000256" key="7">
    <source>
        <dbReference type="ARBA" id="ARBA00022884"/>
    </source>
</evidence>
<evidence type="ECO:0000256" key="12">
    <source>
        <dbReference type="PIRSR" id="PIRSR006621-1"/>
    </source>
</evidence>
<evidence type="ECO:0000256" key="1">
    <source>
        <dbReference type="ARBA" id="ARBA00002790"/>
    </source>
</evidence>
<evidence type="ECO:0000256" key="5">
    <source>
        <dbReference type="ARBA" id="ARBA00022694"/>
    </source>
</evidence>
<dbReference type="CDD" id="cd02801">
    <property type="entry name" value="DUS_like_FMN"/>
    <property type="match status" value="1"/>
</dbReference>
<keyword evidence="7" id="KW-0694">RNA-binding</keyword>
<comment type="catalytic activity">
    <reaction evidence="9">
        <text>a 5,6-dihydrouridine in tRNA + NADP(+) = a uridine in tRNA + NADPH + H(+)</text>
        <dbReference type="Rhea" id="RHEA:23624"/>
        <dbReference type="Rhea" id="RHEA-COMP:13339"/>
        <dbReference type="Rhea" id="RHEA-COMP:13887"/>
        <dbReference type="ChEBI" id="CHEBI:15378"/>
        <dbReference type="ChEBI" id="CHEBI:57783"/>
        <dbReference type="ChEBI" id="CHEBI:58349"/>
        <dbReference type="ChEBI" id="CHEBI:65315"/>
        <dbReference type="ChEBI" id="CHEBI:74443"/>
    </reaction>
</comment>
<keyword evidence="17" id="KW-1185">Reference proteome</keyword>
<dbReference type="PIRSF" id="PIRSF006621">
    <property type="entry name" value="Dus"/>
    <property type="match status" value="1"/>
</dbReference>
<gene>
    <name evidence="15" type="ORF">AWY79_14795</name>
    <name evidence="16" type="ORF">EDC59_11212</name>
</gene>
<dbReference type="SUPFAM" id="SSF51395">
    <property type="entry name" value="FMN-linked oxidoreductases"/>
    <property type="match status" value="1"/>
</dbReference>
<evidence type="ECO:0000256" key="2">
    <source>
        <dbReference type="ARBA" id="ARBA00022555"/>
    </source>
</evidence>
<dbReference type="AlphaFoldDB" id="A0A126QQR2"/>
<evidence type="ECO:0000313" key="18">
    <source>
        <dbReference type="Proteomes" id="UP000295506"/>
    </source>
</evidence>
<dbReference type="OrthoDB" id="9764501at2"/>
<comment type="function">
    <text evidence="1 11">Catalyzes the synthesis of 5,6-dihydrouridine (D), a modified base found in the D-loop of most tRNAs, via the reduction of the C5-C6 double bond in target uridines.</text>
</comment>
<feature type="binding site" evidence="13">
    <location>
        <position position="144"/>
    </location>
    <ligand>
        <name>FMN</name>
        <dbReference type="ChEBI" id="CHEBI:58210"/>
    </ligand>
</feature>
<keyword evidence="5 11" id="KW-0819">tRNA processing</keyword>
<keyword evidence="2" id="KW-0820">tRNA-binding</keyword>